<proteinExistence type="predicted"/>
<protein>
    <submittedName>
        <fullName evidence="1">Uncharacterized protein</fullName>
    </submittedName>
</protein>
<accession>A0A164IA98</accession>
<gene>
    <name evidence="1" type="ORF">APZ42_002402</name>
</gene>
<dbReference type="AlphaFoldDB" id="A0A164IA98"/>
<comment type="caution">
    <text evidence="1">The sequence shown here is derived from an EMBL/GenBank/DDBJ whole genome shotgun (WGS) entry which is preliminary data.</text>
</comment>
<name>A0A164IA98_9CRUS</name>
<keyword evidence="2" id="KW-1185">Reference proteome</keyword>
<evidence type="ECO:0000313" key="1">
    <source>
        <dbReference type="EMBL" id="KZS01055.1"/>
    </source>
</evidence>
<organism evidence="1 2">
    <name type="scientific">Daphnia magna</name>
    <dbReference type="NCBI Taxonomy" id="35525"/>
    <lineage>
        <taxon>Eukaryota</taxon>
        <taxon>Metazoa</taxon>
        <taxon>Ecdysozoa</taxon>
        <taxon>Arthropoda</taxon>
        <taxon>Crustacea</taxon>
        <taxon>Branchiopoda</taxon>
        <taxon>Diplostraca</taxon>
        <taxon>Cladocera</taxon>
        <taxon>Anomopoda</taxon>
        <taxon>Daphniidae</taxon>
        <taxon>Daphnia</taxon>
    </lineage>
</organism>
<sequence length="62" mass="7263">MDVEVDPGVSVCSKAPDLWRSPNPNPTKKKQRSIALRLAHLDPEQNTWRHKWLTQKYNPRID</sequence>
<dbReference type="Proteomes" id="UP000076858">
    <property type="component" value="Unassembled WGS sequence"/>
</dbReference>
<dbReference type="EMBL" id="LRGB01007729">
    <property type="protein sequence ID" value="KZS01055.1"/>
    <property type="molecule type" value="Genomic_DNA"/>
</dbReference>
<evidence type="ECO:0000313" key="2">
    <source>
        <dbReference type="Proteomes" id="UP000076858"/>
    </source>
</evidence>
<reference evidence="1 2" key="1">
    <citation type="submission" date="2016-03" db="EMBL/GenBank/DDBJ databases">
        <title>EvidentialGene: Evidence-directed Construction of Genes on Genomes.</title>
        <authorList>
            <person name="Gilbert D.G."/>
            <person name="Choi J.-H."/>
            <person name="Mockaitis K."/>
            <person name="Colbourne J."/>
            <person name="Pfrender M."/>
        </authorList>
    </citation>
    <scope>NUCLEOTIDE SEQUENCE [LARGE SCALE GENOMIC DNA]</scope>
    <source>
        <strain evidence="1 2">Xinb3</strain>
        <tissue evidence="1">Complete organism</tissue>
    </source>
</reference>